<sequence length="554" mass="64972">MAKKSKKPLTVEEQLELDLQLESELARLQRQHRLMERDRSGYSSGGKLAKQRRVIQILQKEQNNVLTDLNVATCSTKKKQDAEVTANLCALLGEHDSFQGMINEKKAHLHEIDIQIEMVKKQVIEMRAKQVTDEQYQARVLQGQKTVEGLENKLDTVIKRFCTIMTENRKMREEIDHLLLERINFNKIWEKLISNLNKGKSFMMDLIEQATIAYDQREEWCSKLQALRMRAHSDLMMHTQEMQELQRKLDHDGKLEEFLAVKGQKRLMKDLEEKEQRKREQRRENMQKQLNEYKEMLAHIMEATGVEDIDSLAIKFAKQEEENFAVFNYINVLHKEIEEITDELVQLHKEIDEQTELNNSRASQQTTTLTKLKHELQSATFKADNTQNDLNKTQNKLSQMYSGIDKLFKIVKCSNAPFLELLGDNTTINDYNVLLYLEMLEQRVSELIMNVYYKQKTAPKKTKTEAAKEVIKENEFARPVYPINDIVPTNPCPLCVELENVQDVIDTLQFVQERPEVKIKLHQRLQLPDGLERLHNVSACHLPKSRQIIQRRYQ</sequence>
<feature type="coiled-coil region" evidence="2">
    <location>
        <begin position="330"/>
        <end position="396"/>
    </location>
</feature>
<accession>A0A8K0GMD2</accession>
<dbReference type="OrthoDB" id="6766775at2759"/>
<keyword evidence="1 2" id="KW-0175">Coiled coil</keyword>
<feature type="coiled-coil region" evidence="2">
    <location>
        <begin position="261"/>
        <end position="303"/>
    </location>
</feature>
<dbReference type="Pfam" id="PF21773">
    <property type="entry name" value="ODAD1_CC"/>
    <property type="match status" value="1"/>
</dbReference>
<comment type="caution">
    <text evidence="4">The sequence shown here is derived from an EMBL/GenBank/DDBJ whole genome shotgun (WGS) entry which is preliminary data.</text>
</comment>
<evidence type="ECO:0000256" key="2">
    <source>
        <dbReference type="SAM" id="Coils"/>
    </source>
</evidence>
<feature type="coiled-coil region" evidence="2">
    <location>
        <begin position="11"/>
        <end position="38"/>
    </location>
</feature>
<proteinExistence type="predicted"/>
<gene>
    <name evidence="4" type="ORF">ILUMI_01332</name>
</gene>
<protein>
    <recommendedName>
        <fullName evidence="3">ODAD1 central coiled coil region domain-containing protein</fullName>
    </recommendedName>
</protein>
<dbReference type="InterPro" id="IPR051876">
    <property type="entry name" value="ODA-DC/CCD"/>
</dbReference>
<evidence type="ECO:0000313" key="4">
    <source>
        <dbReference type="EMBL" id="KAF2904861.1"/>
    </source>
</evidence>
<keyword evidence="5" id="KW-1185">Reference proteome</keyword>
<dbReference type="InterPro" id="IPR049258">
    <property type="entry name" value="ODAD1_CC"/>
</dbReference>
<dbReference type="Proteomes" id="UP000801492">
    <property type="component" value="Unassembled WGS sequence"/>
</dbReference>
<dbReference type="PANTHER" id="PTHR21694">
    <property type="entry name" value="COILED-COIL DOMAIN-CONTAINING PROTEIN 63"/>
    <property type="match status" value="1"/>
</dbReference>
<dbReference type="AlphaFoldDB" id="A0A8K0GMD2"/>
<evidence type="ECO:0000256" key="1">
    <source>
        <dbReference type="ARBA" id="ARBA00023054"/>
    </source>
</evidence>
<feature type="domain" description="ODAD1 central coiled coil region" evidence="3">
    <location>
        <begin position="144"/>
        <end position="424"/>
    </location>
</feature>
<evidence type="ECO:0000313" key="5">
    <source>
        <dbReference type="Proteomes" id="UP000801492"/>
    </source>
</evidence>
<name>A0A8K0GMD2_IGNLU</name>
<organism evidence="4 5">
    <name type="scientific">Ignelater luminosus</name>
    <name type="common">Cucubano</name>
    <name type="synonym">Pyrophorus luminosus</name>
    <dbReference type="NCBI Taxonomy" id="2038154"/>
    <lineage>
        <taxon>Eukaryota</taxon>
        <taxon>Metazoa</taxon>
        <taxon>Ecdysozoa</taxon>
        <taxon>Arthropoda</taxon>
        <taxon>Hexapoda</taxon>
        <taxon>Insecta</taxon>
        <taxon>Pterygota</taxon>
        <taxon>Neoptera</taxon>
        <taxon>Endopterygota</taxon>
        <taxon>Coleoptera</taxon>
        <taxon>Polyphaga</taxon>
        <taxon>Elateriformia</taxon>
        <taxon>Elateroidea</taxon>
        <taxon>Elateridae</taxon>
        <taxon>Agrypninae</taxon>
        <taxon>Pyrophorini</taxon>
        <taxon>Ignelater</taxon>
    </lineage>
</organism>
<evidence type="ECO:0000259" key="3">
    <source>
        <dbReference type="Pfam" id="PF21773"/>
    </source>
</evidence>
<reference evidence="4" key="1">
    <citation type="submission" date="2019-08" db="EMBL/GenBank/DDBJ databases">
        <title>The genome of the North American firefly Photinus pyralis.</title>
        <authorList>
            <consortium name="Photinus pyralis genome working group"/>
            <person name="Fallon T.R."/>
            <person name="Sander Lower S.E."/>
            <person name="Weng J.-K."/>
        </authorList>
    </citation>
    <scope>NUCLEOTIDE SEQUENCE</scope>
    <source>
        <strain evidence="4">TRF0915ILg1</strain>
        <tissue evidence="4">Whole body</tissue>
    </source>
</reference>
<dbReference type="EMBL" id="VTPC01000663">
    <property type="protein sequence ID" value="KAF2904861.1"/>
    <property type="molecule type" value="Genomic_DNA"/>
</dbReference>
<dbReference type="PANTHER" id="PTHR21694:SF18">
    <property type="entry name" value="COILED-COIL DOMAIN-CONTAINING PROTEIN 63"/>
    <property type="match status" value="1"/>
</dbReference>